<dbReference type="AlphaFoldDB" id="V7HT57"/>
<keyword evidence="5" id="KW-1185">Reference proteome</keyword>
<feature type="DNA-binding region" description="H-T-H motif" evidence="2">
    <location>
        <begin position="29"/>
        <end position="48"/>
    </location>
</feature>
<accession>V7HT57</accession>
<dbReference type="PROSITE" id="PS50977">
    <property type="entry name" value="HTH_TETR_2"/>
    <property type="match status" value="1"/>
</dbReference>
<dbReference type="EMBL" id="AWWH01000189">
    <property type="protein sequence ID" value="ETA73374.1"/>
    <property type="molecule type" value="Genomic_DNA"/>
</dbReference>
<organism evidence="4 5">
    <name type="scientific">Ligilactobacillus equi DPC 6820</name>
    <dbReference type="NCBI Taxonomy" id="1392007"/>
    <lineage>
        <taxon>Bacteria</taxon>
        <taxon>Bacillati</taxon>
        <taxon>Bacillota</taxon>
        <taxon>Bacilli</taxon>
        <taxon>Lactobacillales</taxon>
        <taxon>Lactobacillaceae</taxon>
        <taxon>Ligilactobacillus</taxon>
    </lineage>
</organism>
<evidence type="ECO:0000256" key="1">
    <source>
        <dbReference type="ARBA" id="ARBA00023125"/>
    </source>
</evidence>
<sequence length="182" mass="21371">MTKIRERRRLQIVQSFRQLLFQEPLEKISIEEICQEAQIHRSTFYRYFQDKDDLFRFLFETYFVEQLDNTNLVTSVIHLILREKKIFRNISINNQRSFAYWLMIDIVAARLEEAAKSGELAQAPELCVLATMITGSTQPALTAKMIAGAFLVLLFEWIDSNYQMTAQEVEDLVKSLFNAKFN</sequence>
<comment type="caution">
    <text evidence="4">The sequence shown here is derived from an EMBL/GenBank/DDBJ whole genome shotgun (WGS) entry which is preliminary data.</text>
</comment>
<dbReference type="InterPro" id="IPR009057">
    <property type="entry name" value="Homeodomain-like_sf"/>
</dbReference>
<dbReference type="PANTHER" id="PTHR43479">
    <property type="entry name" value="ACREF/ENVCD OPERON REPRESSOR-RELATED"/>
    <property type="match status" value="1"/>
</dbReference>
<dbReference type="InterPro" id="IPR001647">
    <property type="entry name" value="HTH_TetR"/>
</dbReference>
<dbReference type="Pfam" id="PF00440">
    <property type="entry name" value="TetR_N"/>
    <property type="match status" value="1"/>
</dbReference>
<keyword evidence="1 2" id="KW-0238">DNA-binding</keyword>
<evidence type="ECO:0000256" key="2">
    <source>
        <dbReference type="PROSITE-ProRule" id="PRU00335"/>
    </source>
</evidence>
<dbReference type="Gene3D" id="1.10.357.10">
    <property type="entry name" value="Tetracycline Repressor, domain 2"/>
    <property type="match status" value="1"/>
</dbReference>
<feature type="domain" description="HTH tetR-type" evidence="3">
    <location>
        <begin position="6"/>
        <end position="66"/>
    </location>
</feature>
<dbReference type="PANTHER" id="PTHR43479:SF11">
    <property type="entry name" value="ACREF_ENVCD OPERON REPRESSOR-RELATED"/>
    <property type="match status" value="1"/>
</dbReference>
<dbReference type="RefSeq" id="WP_023860436.1">
    <property type="nucleotide sequence ID" value="NZ_AWWH01000189.1"/>
</dbReference>
<dbReference type="InterPro" id="IPR050624">
    <property type="entry name" value="HTH-type_Tx_Regulator"/>
</dbReference>
<protein>
    <submittedName>
        <fullName evidence="4">TetR family transcriptional regulator</fullName>
    </submittedName>
</protein>
<proteinExistence type="predicted"/>
<name>V7HT57_9LACO</name>
<dbReference type="SUPFAM" id="SSF46689">
    <property type="entry name" value="Homeodomain-like"/>
    <property type="match status" value="1"/>
</dbReference>
<reference evidence="4 5" key="1">
    <citation type="journal article" date="2014" name="Genome Announc.">
        <title>The Genome of the Predominant Equine Lactobacillus Species, Lactobacillus equi, Is Reflective of Its Lifestyle Adaptations to an Herbivorous Host.</title>
        <authorList>
            <person name="O'Donnell M.M."/>
            <person name="Harris H.M."/>
            <person name="O'Toole P.W."/>
            <person name="Ross R.P."/>
        </authorList>
    </citation>
    <scope>NUCLEOTIDE SEQUENCE [LARGE SCALE GENOMIC DNA]</scope>
    <source>
        <strain evidence="4 5">DPC 6820</strain>
    </source>
</reference>
<dbReference type="PATRIC" id="fig|1392007.3.peg.1829"/>
<evidence type="ECO:0000313" key="5">
    <source>
        <dbReference type="Proteomes" id="UP000018559"/>
    </source>
</evidence>
<evidence type="ECO:0000313" key="4">
    <source>
        <dbReference type="EMBL" id="ETA73374.1"/>
    </source>
</evidence>
<gene>
    <name evidence="4" type="ORF">LEQ_1063</name>
</gene>
<dbReference type="Proteomes" id="UP000018559">
    <property type="component" value="Unassembled WGS sequence"/>
</dbReference>
<dbReference type="GO" id="GO:0003677">
    <property type="term" value="F:DNA binding"/>
    <property type="evidence" value="ECO:0007669"/>
    <property type="project" value="UniProtKB-UniRule"/>
</dbReference>
<evidence type="ECO:0000259" key="3">
    <source>
        <dbReference type="PROSITE" id="PS50977"/>
    </source>
</evidence>